<dbReference type="Proteomes" id="UP001500928">
    <property type="component" value="Unassembled WGS sequence"/>
</dbReference>
<keyword evidence="2" id="KW-1185">Reference proteome</keyword>
<evidence type="ECO:0000313" key="2">
    <source>
        <dbReference type="Proteomes" id="UP001500928"/>
    </source>
</evidence>
<proteinExistence type="predicted"/>
<protein>
    <recommendedName>
        <fullName evidence="3">Class I SAM-dependent methyltransferase</fullName>
    </recommendedName>
</protein>
<evidence type="ECO:0008006" key="3">
    <source>
        <dbReference type="Google" id="ProtNLM"/>
    </source>
</evidence>
<dbReference type="RefSeq" id="WP_345420776.1">
    <property type="nucleotide sequence ID" value="NZ_BAABHO010000044.1"/>
</dbReference>
<sequence>MTSEIPGSSTDYDEAYYQGNGQADDRPALRWYTRLVERYTAGGPYLDFGCGTGHLVRRLSALGPAAGFEISEYSARTARANAPGATITTDAAELGDGTFGALTAIHVLEHLNDPTADATLATWRRILRPGGHALVVMPDPAGRGRRLAGDAWMGFADPTHINLKPHAQWRSFLTERGFVVEREGTDGLWDVPYGRLPKLLDAGLHAVPALAQFLAGRLVLRSGTGESSVFLLRRP</sequence>
<dbReference type="Gene3D" id="3.40.50.150">
    <property type="entry name" value="Vaccinia Virus protein VP39"/>
    <property type="match status" value="1"/>
</dbReference>
<reference evidence="2" key="1">
    <citation type="journal article" date="2019" name="Int. J. Syst. Evol. Microbiol.">
        <title>The Global Catalogue of Microorganisms (GCM) 10K type strain sequencing project: providing services to taxonomists for standard genome sequencing and annotation.</title>
        <authorList>
            <consortium name="The Broad Institute Genomics Platform"/>
            <consortium name="The Broad Institute Genome Sequencing Center for Infectious Disease"/>
            <person name="Wu L."/>
            <person name="Ma J."/>
        </authorList>
    </citation>
    <scope>NUCLEOTIDE SEQUENCE [LARGE SCALE GENOMIC DNA]</scope>
    <source>
        <strain evidence="2">JCM 17979</strain>
    </source>
</reference>
<dbReference type="InterPro" id="IPR029063">
    <property type="entry name" value="SAM-dependent_MTases_sf"/>
</dbReference>
<evidence type="ECO:0000313" key="1">
    <source>
        <dbReference type="EMBL" id="GAA4803092.1"/>
    </source>
</evidence>
<dbReference type="SUPFAM" id="SSF53335">
    <property type="entry name" value="S-adenosyl-L-methionine-dependent methyltransferases"/>
    <property type="match status" value="1"/>
</dbReference>
<dbReference type="EMBL" id="BAABHO010000044">
    <property type="protein sequence ID" value="GAA4803092.1"/>
    <property type="molecule type" value="Genomic_DNA"/>
</dbReference>
<dbReference type="CDD" id="cd02440">
    <property type="entry name" value="AdoMet_MTases"/>
    <property type="match status" value="1"/>
</dbReference>
<accession>A0ABP9C092</accession>
<gene>
    <name evidence="1" type="ORF">GCM10023200_45390</name>
</gene>
<name>A0ABP9C092_9PSEU</name>
<organism evidence="1 2">
    <name type="scientific">Actinomycetospora chlora</name>
    <dbReference type="NCBI Taxonomy" id="663608"/>
    <lineage>
        <taxon>Bacteria</taxon>
        <taxon>Bacillati</taxon>
        <taxon>Actinomycetota</taxon>
        <taxon>Actinomycetes</taxon>
        <taxon>Pseudonocardiales</taxon>
        <taxon>Pseudonocardiaceae</taxon>
        <taxon>Actinomycetospora</taxon>
    </lineage>
</organism>
<dbReference type="PANTHER" id="PTHR43861">
    <property type="entry name" value="TRANS-ACONITATE 2-METHYLTRANSFERASE-RELATED"/>
    <property type="match status" value="1"/>
</dbReference>
<comment type="caution">
    <text evidence="1">The sequence shown here is derived from an EMBL/GenBank/DDBJ whole genome shotgun (WGS) entry which is preliminary data.</text>
</comment>
<dbReference type="Pfam" id="PF13489">
    <property type="entry name" value="Methyltransf_23"/>
    <property type="match status" value="1"/>
</dbReference>